<reference evidence="1" key="1">
    <citation type="submission" date="2020-09" db="EMBL/GenBank/DDBJ databases">
        <title>Genome-Enabled Discovery of Anthraquinone Biosynthesis in Senna tora.</title>
        <authorList>
            <person name="Kang S.-H."/>
            <person name="Pandey R.P."/>
            <person name="Lee C.-M."/>
            <person name="Sim J.-S."/>
            <person name="Jeong J.-T."/>
            <person name="Choi B.-S."/>
            <person name="Jung M."/>
            <person name="Ginzburg D."/>
            <person name="Zhao K."/>
            <person name="Won S.Y."/>
            <person name="Oh T.-J."/>
            <person name="Yu Y."/>
            <person name="Kim N.-H."/>
            <person name="Lee O.R."/>
            <person name="Lee T.-H."/>
            <person name="Bashyal P."/>
            <person name="Kim T.-S."/>
            <person name="Lee W.-H."/>
            <person name="Kawkins C."/>
            <person name="Kim C.-K."/>
            <person name="Kim J.S."/>
            <person name="Ahn B.O."/>
            <person name="Rhee S.Y."/>
            <person name="Sohng J.K."/>
        </authorList>
    </citation>
    <scope>NUCLEOTIDE SEQUENCE</scope>
    <source>
        <tissue evidence="1">Leaf</tissue>
    </source>
</reference>
<dbReference type="Proteomes" id="UP000634136">
    <property type="component" value="Unassembled WGS sequence"/>
</dbReference>
<comment type="caution">
    <text evidence="1">The sequence shown here is derived from an EMBL/GenBank/DDBJ whole genome shotgun (WGS) entry which is preliminary data.</text>
</comment>
<name>A0A834VXN5_9FABA</name>
<evidence type="ECO:0000313" key="1">
    <source>
        <dbReference type="EMBL" id="KAF7801918.1"/>
    </source>
</evidence>
<sequence length="77" mass="8413">MEERIPDATEKVQHPCPSGSLLSYLGHVEKLRLISSIVIMAFSLPEGNVAIHIFPGLGYMSPLSHRTSVLVIWEAAA</sequence>
<evidence type="ECO:0000313" key="2">
    <source>
        <dbReference type="Proteomes" id="UP000634136"/>
    </source>
</evidence>
<keyword evidence="2" id="KW-1185">Reference proteome</keyword>
<organism evidence="1 2">
    <name type="scientific">Senna tora</name>
    <dbReference type="NCBI Taxonomy" id="362788"/>
    <lineage>
        <taxon>Eukaryota</taxon>
        <taxon>Viridiplantae</taxon>
        <taxon>Streptophyta</taxon>
        <taxon>Embryophyta</taxon>
        <taxon>Tracheophyta</taxon>
        <taxon>Spermatophyta</taxon>
        <taxon>Magnoliopsida</taxon>
        <taxon>eudicotyledons</taxon>
        <taxon>Gunneridae</taxon>
        <taxon>Pentapetalae</taxon>
        <taxon>rosids</taxon>
        <taxon>fabids</taxon>
        <taxon>Fabales</taxon>
        <taxon>Fabaceae</taxon>
        <taxon>Caesalpinioideae</taxon>
        <taxon>Cassia clade</taxon>
        <taxon>Senna</taxon>
    </lineage>
</organism>
<dbReference type="AlphaFoldDB" id="A0A834VXN5"/>
<protein>
    <submittedName>
        <fullName evidence="1">Uncharacterized protein</fullName>
    </submittedName>
</protein>
<accession>A0A834VXN5</accession>
<proteinExistence type="predicted"/>
<gene>
    <name evidence="1" type="ORF">G2W53_041029</name>
</gene>
<dbReference type="EMBL" id="JAAIUW010000013">
    <property type="protein sequence ID" value="KAF7801918.1"/>
    <property type="molecule type" value="Genomic_DNA"/>
</dbReference>